<keyword evidence="2" id="KW-1185">Reference proteome</keyword>
<dbReference type="PANTHER" id="PTHR40267:SF1">
    <property type="entry name" value="BLR3294 PROTEIN"/>
    <property type="match status" value="1"/>
</dbReference>
<dbReference type="GO" id="GO:0016853">
    <property type="term" value="F:isomerase activity"/>
    <property type="evidence" value="ECO:0007669"/>
    <property type="project" value="UniProtKB-KW"/>
</dbReference>
<name>A0A1H9ERV7_9HYPH</name>
<dbReference type="STRING" id="1855383.SAMN05216548_103249"/>
<dbReference type="EMBL" id="FOFG01000003">
    <property type="protein sequence ID" value="SEQ28486.1"/>
    <property type="molecule type" value="Genomic_DNA"/>
</dbReference>
<protein>
    <submittedName>
        <fullName evidence="1">Maleate isomerase</fullName>
    </submittedName>
</protein>
<organism evidence="1 2">
    <name type="scientific">Faunimonas pinastri</name>
    <dbReference type="NCBI Taxonomy" id="1855383"/>
    <lineage>
        <taxon>Bacteria</taxon>
        <taxon>Pseudomonadati</taxon>
        <taxon>Pseudomonadota</taxon>
        <taxon>Alphaproteobacteria</taxon>
        <taxon>Hyphomicrobiales</taxon>
        <taxon>Afifellaceae</taxon>
        <taxon>Faunimonas</taxon>
    </lineage>
</organism>
<gene>
    <name evidence="1" type="ORF">SAMN05216548_103249</name>
</gene>
<evidence type="ECO:0000313" key="2">
    <source>
        <dbReference type="Proteomes" id="UP000199647"/>
    </source>
</evidence>
<dbReference type="Proteomes" id="UP000199647">
    <property type="component" value="Unassembled WGS sequence"/>
</dbReference>
<evidence type="ECO:0000313" key="1">
    <source>
        <dbReference type="EMBL" id="SEQ28486.1"/>
    </source>
</evidence>
<dbReference type="Pfam" id="PF17645">
    <property type="entry name" value="Amdase"/>
    <property type="match status" value="1"/>
</dbReference>
<proteinExistence type="predicted"/>
<dbReference type="Gene3D" id="3.40.50.12500">
    <property type="match status" value="1"/>
</dbReference>
<reference evidence="1 2" key="1">
    <citation type="submission" date="2016-10" db="EMBL/GenBank/DDBJ databases">
        <authorList>
            <person name="de Groot N.N."/>
        </authorList>
    </citation>
    <scope>NUCLEOTIDE SEQUENCE [LARGE SCALE GENOMIC DNA]</scope>
    <source>
        <strain evidence="1 2">A52C2</strain>
    </source>
</reference>
<dbReference type="PANTHER" id="PTHR40267">
    <property type="entry name" value="BLR3294 PROTEIN"/>
    <property type="match status" value="1"/>
</dbReference>
<keyword evidence="1" id="KW-0413">Isomerase</keyword>
<dbReference type="AlphaFoldDB" id="A0A1H9ERV7"/>
<dbReference type="RefSeq" id="WP_238858199.1">
    <property type="nucleotide sequence ID" value="NZ_FOFG01000003.1"/>
</dbReference>
<dbReference type="InterPro" id="IPR053714">
    <property type="entry name" value="Iso_Racemase_Enz_sf"/>
</dbReference>
<dbReference type="InterPro" id="IPR026286">
    <property type="entry name" value="MaiA/AMDase"/>
</dbReference>
<accession>A0A1H9ERV7</accession>
<dbReference type="PIRSF" id="PIRSF015736">
    <property type="entry name" value="MI"/>
    <property type="match status" value="1"/>
</dbReference>
<sequence>MPDPAARARPTIDYGDRLRMGIIVPSGNVVAEPQIHAMLPAGVSALFTRLALRGSSEAELQRMEAGVEDAARLLADARVDRIVFHCTAVTTFSPSSGPAIRERIGGATGIEGLVTSDALEAAFQALGTRRVVLLTPYIEAVHRREIAFLEHLGLHVAGEASLGIDTNDEMARLSPDTLADWVLKHRHPDADAYFLSCTALRSAELIASLEDRLGRPVLTSNQVMVWHALREAGIKAADRWGQLMRL</sequence>